<accession>A0A7S0EQ16</accession>
<dbReference type="PROSITE" id="PS50297">
    <property type="entry name" value="ANK_REP_REGION"/>
    <property type="match status" value="2"/>
</dbReference>
<dbReference type="InterPro" id="IPR002110">
    <property type="entry name" value="Ankyrin_rpt"/>
</dbReference>
<keyword evidence="1" id="KW-0677">Repeat</keyword>
<proteinExistence type="predicted"/>
<dbReference type="PROSITE" id="PS50088">
    <property type="entry name" value="ANK_REPEAT"/>
    <property type="match status" value="2"/>
</dbReference>
<sequence length="338" mass="37326">MSWGGKPSMAGAAMNAFREGDVQKLKDVLSSSDDISFLSNSPEPLPCLAARQGASEMLDVILAVDPWSAVAMDASFRTPLHYACMQGNREVARMLLERKPGRVACNIMMKQQDDFKMTPITCAILSGREELVEDMLEAGSFSGIDLPSKDGLYPLQLACSKGMSRVVSSLCSQPHGEELAQRLGRDGNSLLHRAVLEGHTGIVKMLLERKLCPPELLDASGSTAMELAVSLGHTDAAWVLYDLVPRKIARESIQKLIERKIEEETMKMFGCRVESFDINAYEEGELEEEVCRAVEERGPWMNLLNIFPRGLDSLLQVDLSVDEEEYLLVVAQACRSRA</sequence>
<dbReference type="PANTHER" id="PTHR24198">
    <property type="entry name" value="ANKYRIN REPEAT AND PROTEIN KINASE DOMAIN-CONTAINING PROTEIN"/>
    <property type="match status" value="1"/>
</dbReference>
<protein>
    <submittedName>
        <fullName evidence="4">Uncharacterized protein</fullName>
    </submittedName>
</protein>
<evidence type="ECO:0000313" key="4">
    <source>
        <dbReference type="EMBL" id="CAD8490142.1"/>
    </source>
</evidence>
<evidence type="ECO:0000256" key="3">
    <source>
        <dbReference type="PROSITE-ProRule" id="PRU00023"/>
    </source>
</evidence>
<dbReference type="EMBL" id="HBEO01020316">
    <property type="protein sequence ID" value="CAD8490142.1"/>
    <property type="molecule type" value="Transcribed_RNA"/>
</dbReference>
<reference evidence="4" key="1">
    <citation type="submission" date="2021-01" db="EMBL/GenBank/DDBJ databases">
        <authorList>
            <person name="Corre E."/>
            <person name="Pelletier E."/>
            <person name="Niang G."/>
            <person name="Scheremetjew M."/>
            <person name="Finn R."/>
            <person name="Kale V."/>
            <person name="Holt S."/>
            <person name="Cochrane G."/>
            <person name="Meng A."/>
            <person name="Brown T."/>
            <person name="Cohen L."/>
        </authorList>
    </citation>
    <scope>NUCLEOTIDE SEQUENCE</scope>
    <source>
        <strain evidence="4">CCMP325</strain>
    </source>
</reference>
<evidence type="ECO:0000256" key="2">
    <source>
        <dbReference type="ARBA" id="ARBA00023043"/>
    </source>
</evidence>
<organism evidence="4">
    <name type="scientific">Hanusia phi</name>
    <dbReference type="NCBI Taxonomy" id="3032"/>
    <lineage>
        <taxon>Eukaryota</taxon>
        <taxon>Cryptophyceae</taxon>
        <taxon>Pyrenomonadales</taxon>
        <taxon>Geminigeraceae</taxon>
        <taxon>Hanusia</taxon>
    </lineage>
</organism>
<gene>
    <name evidence="4" type="ORF">HPHI1048_LOCUS13744</name>
</gene>
<keyword evidence="2 3" id="KW-0040">ANK repeat</keyword>
<evidence type="ECO:0000256" key="1">
    <source>
        <dbReference type="ARBA" id="ARBA00022737"/>
    </source>
</evidence>
<dbReference type="AlphaFoldDB" id="A0A7S0EQ16"/>
<dbReference type="PANTHER" id="PTHR24198:SF165">
    <property type="entry name" value="ANKYRIN REPEAT-CONTAINING PROTEIN-RELATED"/>
    <property type="match status" value="1"/>
</dbReference>
<dbReference type="Pfam" id="PF12796">
    <property type="entry name" value="Ank_2"/>
    <property type="match status" value="2"/>
</dbReference>
<name>A0A7S0EQ16_9CRYP</name>
<dbReference type="SMART" id="SM00248">
    <property type="entry name" value="ANK"/>
    <property type="match status" value="5"/>
</dbReference>
<feature type="repeat" description="ANK" evidence="3">
    <location>
        <begin position="75"/>
        <end position="98"/>
    </location>
</feature>
<dbReference type="InterPro" id="IPR036770">
    <property type="entry name" value="Ankyrin_rpt-contain_sf"/>
</dbReference>
<feature type="repeat" description="ANK" evidence="3">
    <location>
        <begin position="186"/>
        <end position="209"/>
    </location>
</feature>
<dbReference type="SUPFAM" id="SSF48403">
    <property type="entry name" value="Ankyrin repeat"/>
    <property type="match status" value="1"/>
</dbReference>
<dbReference type="Gene3D" id="1.25.40.20">
    <property type="entry name" value="Ankyrin repeat-containing domain"/>
    <property type="match status" value="2"/>
</dbReference>